<dbReference type="Proteomes" id="UP000054342">
    <property type="component" value="Unassembled WGS sequence"/>
</dbReference>
<gene>
    <name evidence="1" type="ORF">PV05_05940</name>
</gene>
<keyword evidence="2" id="KW-1185">Reference proteome</keyword>
<dbReference type="HOGENOM" id="CLU_2197010_0_0_1"/>
<evidence type="ECO:0000313" key="2">
    <source>
        <dbReference type="Proteomes" id="UP000054342"/>
    </source>
</evidence>
<evidence type="ECO:0000313" key="1">
    <source>
        <dbReference type="EMBL" id="KIW57387.1"/>
    </source>
</evidence>
<name>A0A0D2D4X2_9EURO</name>
<dbReference type="GeneID" id="25327848"/>
<organism evidence="1 2">
    <name type="scientific">Exophiala xenobiotica</name>
    <dbReference type="NCBI Taxonomy" id="348802"/>
    <lineage>
        <taxon>Eukaryota</taxon>
        <taxon>Fungi</taxon>
        <taxon>Dikarya</taxon>
        <taxon>Ascomycota</taxon>
        <taxon>Pezizomycotina</taxon>
        <taxon>Eurotiomycetes</taxon>
        <taxon>Chaetothyriomycetidae</taxon>
        <taxon>Chaetothyriales</taxon>
        <taxon>Herpotrichiellaceae</taxon>
        <taxon>Exophiala</taxon>
    </lineage>
</organism>
<protein>
    <submittedName>
        <fullName evidence="1">Uncharacterized protein</fullName>
    </submittedName>
</protein>
<dbReference type="EMBL" id="KN847319">
    <property type="protein sequence ID" value="KIW57387.1"/>
    <property type="molecule type" value="Genomic_DNA"/>
</dbReference>
<accession>A0A0D2D4X2</accession>
<proteinExistence type="predicted"/>
<dbReference type="RefSeq" id="XP_013317971.1">
    <property type="nucleotide sequence ID" value="XM_013462517.1"/>
</dbReference>
<dbReference type="AlphaFoldDB" id="A0A0D2D4X2"/>
<sequence>MSAILKREARTGTECVEFFCSFALFCSFSFLHELPVSANQFTSRLFGTTSAFNGTIYSSSPNPGGAKSSSSSVSTIGALGAATTTIPPPIPSSVPVLASCTILVGVAC</sequence>
<reference evidence="1 2" key="1">
    <citation type="submission" date="2015-01" db="EMBL/GenBank/DDBJ databases">
        <title>The Genome Sequence of Exophiala xenobiotica CBS118157.</title>
        <authorList>
            <consortium name="The Broad Institute Genomics Platform"/>
            <person name="Cuomo C."/>
            <person name="de Hoog S."/>
            <person name="Gorbushina A."/>
            <person name="Stielow B."/>
            <person name="Teixiera M."/>
            <person name="Abouelleil A."/>
            <person name="Chapman S.B."/>
            <person name="Priest M."/>
            <person name="Young S.K."/>
            <person name="Wortman J."/>
            <person name="Nusbaum C."/>
            <person name="Birren B."/>
        </authorList>
    </citation>
    <scope>NUCLEOTIDE SEQUENCE [LARGE SCALE GENOMIC DNA]</scope>
    <source>
        <strain evidence="1 2">CBS 118157</strain>
    </source>
</reference>